<keyword evidence="3" id="KW-1185">Reference proteome</keyword>
<feature type="region of interest" description="Disordered" evidence="1">
    <location>
        <begin position="1"/>
        <end position="53"/>
    </location>
</feature>
<gene>
    <name evidence="2" type="ORF">LSALG_LOCUS7811</name>
</gene>
<sequence>MKDKDPSFDGHSNKGDADGGQEAEFSPIRGLVVEGEKKDDGGGFSTPQMDKVGNTDNQICSQFLENPEVLATAIKMTDDAVLESYKKEKKKGKKIMETVEVCEEDDDHGKRGKRDQKIPVYGKSTFVERVVRMSDKVKKDEMSLYNSVFTSKRDYGEEIWNIASGHMLHQGFAYHFKSNMFIHAIIIDYWSSLLNGMEKLRDVGSISRVFFDTNFLAEEILDGSLSSGRSQKLFDSMLKLHLKSLPKQEKLKDIGLVN</sequence>
<dbReference type="Proteomes" id="UP001177003">
    <property type="component" value="Chromosome 1"/>
</dbReference>
<organism evidence="2 3">
    <name type="scientific">Lactuca saligna</name>
    <name type="common">Willowleaf lettuce</name>
    <dbReference type="NCBI Taxonomy" id="75948"/>
    <lineage>
        <taxon>Eukaryota</taxon>
        <taxon>Viridiplantae</taxon>
        <taxon>Streptophyta</taxon>
        <taxon>Embryophyta</taxon>
        <taxon>Tracheophyta</taxon>
        <taxon>Spermatophyta</taxon>
        <taxon>Magnoliopsida</taxon>
        <taxon>eudicotyledons</taxon>
        <taxon>Gunneridae</taxon>
        <taxon>Pentapetalae</taxon>
        <taxon>asterids</taxon>
        <taxon>campanulids</taxon>
        <taxon>Asterales</taxon>
        <taxon>Asteraceae</taxon>
        <taxon>Cichorioideae</taxon>
        <taxon>Cichorieae</taxon>
        <taxon>Lactucinae</taxon>
        <taxon>Lactuca</taxon>
    </lineage>
</organism>
<dbReference type="EMBL" id="OX465077">
    <property type="protein sequence ID" value="CAI9267320.1"/>
    <property type="molecule type" value="Genomic_DNA"/>
</dbReference>
<protein>
    <submittedName>
        <fullName evidence="2">Uncharacterized protein</fullName>
    </submittedName>
</protein>
<evidence type="ECO:0000256" key="1">
    <source>
        <dbReference type="SAM" id="MobiDB-lite"/>
    </source>
</evidence>
<evidence type="ECO:0000313" key="2">
    <source>
        <dbReference type="EMBL" id="CAI9267320.1"/>
    </source>
</evidence>
<evidence type="ECO:0000313" key="3">
    <source>
        <dbReference type="Proteomes" id="UP001177003"/>
    </source>
</evidence>
<feature type="compositionally biased region" description="Basic and acidic residues" evidence="1">
    <location>
        <begin position="1"/>
        <end position="17"/>
    </location>
</feature>
<proteinExistence type="predicted"/>
<reference evidence="2" key="1">
    <citation type="submission" date="2023-04" db="EMBL/GenBank/DDBJ databases">
        <authorList>
            <person name="Vijverberg K."/>
            <person name="Xiong W."/>
            <person name="Schranz E."/>
        </authorList>
    </citation>
    <scope>NUCLEOTIDE SEQUENCE</scope>
</reference>
<accession>A0AA35V9A7</accession>
<name>A0AA35V9A7_LACSI</name>
<dbReference type="AlphaFoldDB" id="A0AA35V9A7"/>